<dbReference type="GO" id="GO:0032784">
    <property type="term" value="P:regulation of DNA-templated transcription elongation"/>
    <property type="evidence" value="ECO:0007669"/>
    <property type="project" value="InterPro"/>
</dbReference>
<keyword evidence="3" id="KW-1185">Reference proteome</keyword>
<dbReference type="GO" id="GO:0003729">
    <property type="term" value="F:mRNA binding"/>
    <property type="evidence" value="ECO:0007669"/>
    <property type="project" value="TreeGrafter"/>
</dbReference>
<dbReference type="CDD" id="cd09888">
    <property type="entry name" value="NGN_Euk"/>
    <property type="match status" value="1"/>
</dbReference>
<dbReference type="GO" id="GO:0032044">
    <property type="term" value="C:DSIF complex"/>
    <property type="evidence" value="ECO:0007669"/>
    <property type="project" value="TreeGrafter"/>
</dbReference>
<accession>A0A915ETD3</accession>
<dbReference type="Gene3D" id="3.30.70.940">
    <property type="entry name" value="NusG, N-terminal domain"/>
    <property type="match status" value="1"/>
</dbReference>
<feature type="region of interest" description="Disordered" evidence="1">
    <location>
        <begin position="1"/>
        <end position="121"/>
    </location>
</feature>
<feature type="compositionally biased region" description="Acidic residues" evidence="1">
    <location>
        <begin position="33"/>
        <end position="45"/>
    </location>
</feature>
<dbReference type="AlphaFoldDB" id="A0A915ETD3"/>
<evidence type="ECO:0000259" key="2">
    <source>
        <dbReference type="Pfam" id="PF03439"/>
    </source>
</evidence>
<dbReference type="GO" id="GO:0006368">
    <property type="term" value="P:transcription elongation by RNA polymerase II"/>
    <property type="evidence" value="ECO:0007669"/>
    <property type="project" value="TreeGrafter"/>
</dbReference>
<feature type="compositionally biased region" description="Basic residues" evidence="1">
    <location>
        <begin position="84"/>
        <end position="97"/>
    </location>
</feature>
<feature type="compositionally biased region" description="Acidic residues" evidence="1">
    <location>
        <begin position="59"/>
        <end position="80"/>
    </location>
</feature>
<dbReference type="InterPro" id="IPR039659">
    <property type="entry name" value="SPT5"/>
</dbReference>
<sequence length="289" mass="34142">MSDSEEGSVVSADQADLSNEEVDQSFENNQVESGEDNQAESGEDDSPVKKAPKRKMESDADDVEDEEDDEEDEDRSEDDEEVHKSKKKRIKRKRRRPTARDFIQDDVEVDDDDEEDDYEYQEDQDLFGTGKSKERRRNKYADMTEEEMERYFQERHAAQMTTHRGDVDDNVYDDITQNGLLPTTKDPNLWIVKCRMGEEKNLALQLMRKYFAYQFTEEPLQIKSVVVKEGLKGIIYIEAYKKSHRWWILLGRQRHSDSETWNYVRLKRTMYKDDLAKWSMSTLLKTESI</sequence>
<evidence type="ECO:0000256" key="1">
    <source>
        <dbReference type="SAM" id="MobiDB-lite"/>
    </source>
</evidence>
<reference evidence="4" key="1">
    <citation type="submission" date="2022-11" db="UniProtKB">
        <authorList>
            <consortium name="WormBaseParasite"/>
        </authorList>
    </citation>
    <scope>IDENTIFICATION</scope>
</reference>
<evidence type="ECO:0000313" key="4">
    <source>
        <dbReference type="WBParaSite" id="jg9608"/>
    </source>
</evidence>
<dbReference type="Proteomes" id="UP000887574">
    <property type="component" value="Unplaced"/>
</dbReference>
<dbReference type="Pfam" id="PF03439">
    <property type="entry name" value="Spt5-NGN"/>
    <property type="match status" value="1"/>
</dbReference>
<dbReference type="GO" id="GO:0006357">
    <property type="term" value="P:regulation of transcription by RNA polymerase II"/>
    <property type="evidence" value="ECO:0007669"/>
    <property type="project" value="InterPro"/>
</dbReference>
<protein>
    <recommendedName>
        <fullName evidence="2">NGN domain-containing protein</fullName>
    </recommendedName>
</protein>
<dbReference type="WBParaSite" id="jg9608">
    <property type="protein sequence ID" value="jg9608"/>
    <property type="gene ID" value="jg9608"/>
</dbReference>
<organism evidence="3 4">
    <name type="scientific">Ditylenchus dipsaci</name>
    <dbReference type="NCBI Taxonomy" id="166011"/>
    <lineage>
        <taxon>Eukaryota</taxon>
        <taxon>Metazoa</taxon>
        <taxon>Ecdysozoa</taxon>
        <taxon>Nematoda</taxon>
        <taxon>Chromadorea</taxon>
        <taxon>Rhabditida</taxon>
        <taxon>Tylenchina</taxon>
        <taxon>Tylenchomorpha</taxon>
        <taxon>Sphaerularioidea</taxon>
        <taxon>Anguinidae</taxon>
        <taxon>Anguininae</taxon>
        <taxon>Ditylenchus</taxon>
    </lineage>
</organism>
<dbReference type="PANTHER" id="PTHR11125">
    <property type="entry name" value="SUPPRESSOR OF TY 5"/>
    <property type="match status" value="1"/>
</dbReference>
<proteinExistence type="predicted"/>
<evidence type="ECO:0000313" key="3">
    <source>
        <dbReference type="Proteomes" id="UP000887574"/>
    </source>
</evidence>
<dbReference type="InterPro" id="IPR036735">
    <property type="entry name" value="NGN_dom_sf"/>
</dbReference>
<dbReference type="InterPro" id="IPR039385">
    <property type="entry name" value="NGN_Euk"/>
</dbReference>
<dbReference type="InterPro" id="IPR005100">
    <property type="entry name" value="NGN-domain"/>
</dbReference>
<feature type="compositionally biased region" description="Acidic residues" evidence="1">
    <location>
        <begin position="104"/>
        <end position="121"/>
    </location>
</feature>
<feature type="domain" description="NGN" evidence="2">
    <location>
        <begin position="188"/>
        <end position="244"/>
    </location>
</feature>
<name>A0A915ETD3_9BILA</name>
<dbReference type="PANTHER" id="PTHR11125:SF7">
    <property type="entry name" value="TRANSCRIPTION ELONGATION FACTOR SPT5"/>
    <property type="match status" value="1"/>
</dbReference>